<accession>A0A8T0TFX7</accession>
<keyword evidence="1" id="KW-0472">Membrane</keyword>
<dbReference type="EMBL" id="CM029044">
    <property type="protein sequence ID" value="KAG2608073.1"/>
    <property type="molecule type" value="Genomic_DNA"/>
</dbReference>
<name>A0A8T0TFX7_PANVG</name>
<gene>
    <name evidence="2" type="ORF">PVAP13_4NG288376</name>
</gene>
<dbReference type="Proteomes" id="UP000823388">
    <property type="component" value="Chromosome 4N"/>
</dbReference>
<keyword evidence="1" id="KW-0812">Transmembrane</keyword>
<reference evidence="2" key="1">
    <citation type="submission" date="2020-05" db="EMBL/GenBank/DDBJ databases">
        <title>WGS assembly of Panicum virgatum.</title>
        <authorList>
            <person name="Lovell J.T."/>
            <person name="Jenkins J."/>
            <person name="Shu S."/>
            <person name="Juenger T.E."/>
            <person name="Schmutz J."/>
        </authorList>
    </citation>
    <scope>NUCLEOTIDE SEQUENCE</scope>
    <source>
        <strain evidence="2">AP13</strain>
    </source>
</reference>
<feature type="transmembrane region" description="Helical" evidence="1">
    <location>
        <begin position="52"/>
        <end position="68"/>
    </location>
</feature>
<proteinExistence type="predicted"/>
<keyword evidence="3" id="KW-1185">Reference proteome</keyword>
<keyword evidence="1" id="KW-1133">Transmembrane helix</keyword>
<comment type="caution">
    <text evidence="2">The sequence shown here is derived from an EMBL/GenBank/DDBJ whole genome shotgun (WGS) entry which is preliminary data.</text>
</comment>
<evidence type="ECO:0000313" key="3">
    <source>
        <dbReference type="Proteomes" id="UP000823388"/>
    </source>
</evidence>
<evidence type="ECO:0000256" key="1">
    <source>
        <dbReference type="SAM" id="Phobius"/>
    </source>
</evidence>
<dbReference type="AlphaFoldDB" id="A0A8T0TFX7"/>
<sequence length="139" mass="16049">MDAILSATRCPECLLLVYQQIITQTHIIGKFAAYFVVSLNVHMPPKNFKCNFSIYCFCFAIFLFVLEMRKTHRQLFICSILGIFVCILVVEKTIVADICSLLVCSYFAPKILGVFFLFFVYLFCYSFVCTQVDKNKDTK</sequence>
<protein>
    <submittedName>
        <fullName evidence="2">Uncharacterized protein</fullName>
    </submittedName>
</protein>
<feature type="transmembrane region" description="Helical" evidence="1">
    <location>
        <begin position="107"/>
        <end position="129"/>
    </location>
</feature>
<organism evidence="2 3">
    <name type="scientific">Panicum virgatum</name>
    <name type="common">Blackwell switchgrass</name>
    <dbReference type="NCBI Taxonomy" id="38727"/>
    <lineage>
        <taxon>Eukaryota</taxon>
        <taxon>Viridiplantae</taxon>
        <taxon>Streptophyta</taxon>
        <taxon>Embryophyta</taxon>
        <taxon>Tracheophyta</taxon>
        <taxon>Spermatophyta</taxon>
        <taxon>Magnoliopsida</taxon>
        <taxon>Liliopsida</taxon>
        <taxon>Poales</taxon>
        <taxon>Poaceae</taxon>
        <taxon>PACMAD clade</taxon>
        <taxon>Panicoideae</taxon>
        <taxon>Panicodae</taxon>
        <taxon>Paniceae</taxon>
        <taxon>Panicinae</taxon>
        <taxon>Panicum</taxon>
        <taxon>Panicum sect. Hiantes</taxon>
    </lineage>
</organism>
<evidence type="ECO:0000313" key="2">
    <source>
        <dbReference type="EMBL" id="KAG2608073.1"/>
    </source>
</evidence>
<feature type="transmembrane region" description="Helical" evidence="1">
    <location>
        <begin position="75"/>
        <end position="95"/>
    </location>
</feature>